<feature type="transmembrane region" description="Helical" evidence="2">
    <location>
        <begin position="57"/>
        <end position="79"/>
    </location>
</feature>
<name>A0A3S5HTB6_9MICO</name>
<evidence type="ECO:0000256" key="2">
    <source>
        <dbReference type="SAM" id="Phobius"/>
    </source>
</evidence>
<reference evidence="3 4" key="1">
    <citation type="submission" date="2018-08" db="EMBL/GenBank/DDBJ databases">
        <title>Microbacterium oxydans strain HG3.</title>
        <authorList>
            <person name="ORTET P."/>
        </authorList>
    </citation>
    <scope>NUCLEOTIDE SEQUENCE [LARGE SCALE GENOMIC DNA]</scope>
    <source>
        <strain evidence="3 4">HG3</strain>
    </source>
</reference>
<feature type="region of interest" description="Disordered" evidence="1">
    <location>
        <begin position="84"/>
        <end position="103"/>
    </location>
</feature>
<evidence type="ECO:0000256" key="1">
    <source>
        <dbReference type="SAM" id="MobiDB-lite"/>
    </source>
</evidence>
<proteinExistence type="predicted"/>
<keyword evidence="2" id="KW-1133">Transmembrane helix</keyword>
<evidence type="ECO:0000313" key="3">
    <source>
        <dbReference type="EMBL" id="AZS41745.1"/>
    </source>
</evidence>
<gene>
    <name evidence="3" type="ORF">CVS54_03105</name>
</gene>
<dbReference type="AlphaFoldDB" id="A0A3S5HTB6"/>
<feature type="transmembrane region" description="Helical" evidence="2">
    <location>
        <begin position="17"/>
        <end position="37"/>
    </location>
</feature>
<sequence>MSVPSITETTAVPRTRWAAIIWGLLFAAISTTALWMLADADRRDAAADALLALTPTAAVAVALLTVGVLLLVGGAAGLVRRAQRKLSTTSPAAPTEVPGTPAE</sequence>
<dbReference type="RefSeq" id="WP_046747751.1">
    <property type="nucleotide sequence ID" value="NZ_CP031422.1"/>
</dbReference>
<keyword evidence="2" id="KW-0812">Transmembrane</keyword>
<keyword evidence="2" id="KW-0472">Membrane</keyword>
<accession>A0A3S5HTB6</accession>
<protein>
    <submittedName>
        <fullName evidence="3">Uncharacterized protein</fullName>
    </submittedName>
</protein>
<dbReference type="EMBL" id="CP031422">
    <property type="protein sequence ID" value="AZS41745.1"/>
    <property type="molecule type" value="Genomic_DNA"/>
</dbReference>
<dbReference type="Proteomes" id="UP000274841">
    <property type="component" value="Chromosome"/>
</dbReference>
<dbReference type="KEGG" id="moy:CVS54_03105"/>
<evidence type="ECO:0000313" key="4">
    <source>
        <dbReference type="Proteomes" id="UP000274841"/>
    </source>
</evidence>
<organism evidence="3 4">
    <name type="scientific">Microbacterium oxydans</name>
    <dbReference type="NCBI Taxonomy" id="82380"/>
    <lineage>
        <taxon>Bacteria</taxon>
        <taxon>Bacillati</taxon>
        <taxon>Actinomycetota</taxon>
        <taxon>Actinomycetes</taxon>
        <taxon>Micrococcales</taxon>
        <taxon>Microbacteriaceae</taxon>
        <taxon>Microbacterium</taxon>
    </lineage>
</organism>